<sequence length="340" mass="36770">MENNTLAGYIITIDGGTTNTRCILWDQSRNKIAEEKRQVGVRNTAIDGNNEKLKMAVKECLDALLDKNDLTYENIRRIIASGMITSDVGIVVIPHLSAPAGLDDLARATVAVDLPKICPIPVHFIPGIKNAVDHISVENYEAMDIMRGEEVESIALMDRFFDGSPMLLVLPGSHNKFVAVDASGKITGCLTSISGELLASITNDTILAKSVGRKFVEEASYDKEWLLLGYENAKKTGLGRACFSGRILSLFVEEDTEKIANYILGASLQGDITAIKNSDAVRASGNVKVVVSGKNPLRQALIDIFKYEGGFGTVEEFVPEEGSSISSLGAYLIAEKSNIL</sequence>
<dbReference type="InterPro" id="IPR007729">
    <property type="entry name" value="DGOK"/>
</dbReference>
<dbReference type="Gene3D" id="3.30.420.300">
    <property type="entry name" value="2-keto-3-deoxy-galactonokinase, substrate binding domain"/>
    <property type="match status" value="1"/>
</dbReference>
<dbReference type="GO" id="GO:0034194">
    <property type="term" value="P:D-galactonate catabolic process"/>
    <property type="evidence" value="ECO:0007669"/>
    <property type="project" value="InterPro"/>
</dbReference>
<dbReference type="SUPFAM" id="SSF53067">
    <property type="entry name" value="Actin-like ATPase domain"/>
    <property type="match status" value="1"/>
</dbReference>
<dbReference type="AlphaFoldDB" id="A0A949K2T5"/>
<dbReference type="RefSeq" id="WP_158347030.1">
    <property type="nucleotide sequence ID" value="NZ_JAHQCW010000051.1"/>
</dbReference>
<dbReference type="EMBL" id="JAHQCW010000051">
    <property type="protein sequence ID" value="MBU9739169.1"/>
    <property type="molecule type" value="Genomic_DNA"/>
</dbReference>
<evidence type="ECO:0000313" key="2">
    <source>
        <dbReference type="Proteomes" id="UP000712157"/>
    </source>
</evidence>
<dbReference type="CDD" id="cd24012">
    <property type="entry name" value="ASKHA_NBD_KDGal-kinase"/>
    <property type="match status" value="1"/>
</dbReference>
<name>A0A949K2T5_9FIRM</name>
<comment type="caution">
    <text evidence="1">The sequence shown here is derived from an EMBL/GenBank/DDBJ whole genome shotgun (WGS) entry which is preliminary data.</text>
</comment>
<dbReference type="InterPro" id="IPR042257">
    <property type="entry name" value="DGOK_C"/>
</dbReference>
<reference evidence="1" key="1">
    <citation type="submission" date="2021-06" db="EMBL/GenBank/DDBJ databases">
        <title>Description of novel taxa of the family Lachnospiraceae.</title>
        <authorList>
            <person name="Chaplin A.V."/>
            <person name="Sokolova S.R."/>
            <person name="Pikina A.P."/>
            <person name="Korzhanova M."/>
            <person name="Belova V."/>
            <person name="Korostin D."/>
            <person name="Efimov B.A."/>
        </authorList>
    </citation>
    <scope>NUCLEOTIDE SEQUENCE</scope>
    <source>
        <strain evidence="1">ASD5720</strain>
    </source>
</reference>
<evidence type="ECO:0000313" key="1">
    <source>
        <dbReference type="EMBL" id="MBU9739169.1"/>
    </source>
</evidence>
<dbReference type="InterPro" id="IPR043129">
    <property type="entry name" value="ATPase_NBD"/>
</dbReference>
<protein>
    <submittedName>
        <fullName evidence="1">2-dehydro-3-deoxygalactonokinase</fullName>
    </submittedName>
</protein>
<gene>
    <name evidence="1" type="ORF">KTH89_21760</name>
</gene>
<dbReference type="Pfam" id="PF05035">
    <property type="entry name" value="DGOK"/>
    <property type="match status" value="1"/>
</dbReference>
<proteinExistence type="predicted"/>
<keyword evidence="2" id="KW-1185">Reference proteome</keyword>
<dbReference type="InterPro" id="IPR042258">
    <property type="entry name" value="DGOK_N"/>
</dbReference>
<dbReference type="GO" id="GO:0008671">
    <property type="term" value="F:2-dehydro-3-deoxygalactonokinase activity"/>
    <property type="evidence" value="ECO:0007669"/>
    <property type="project" value="InterPro"/>
</dbReference>
<accession>A0A949K2T5</accession>
<dbReference type="Gene3D" id="3.30.420.310">
    <property type="entry name" value="2-keto-3-deoxy-galactonokinase, C-terminal domain"/>
    <property type="match status" value="1"/>
</dbReference>
<organism evidence="1 2">
    <name type="scientific">Diplocloster agilis</name>
    <dbReference type="NCBI Taxonomy" id="2850323"/>
    <lineage>
        <taxon>Bacteria</taxon>
        <taxon>Bacillati</taxon>
        <taxon>Bacillota</taxon>
        <taxon>Clostridia</taxon>
        <taxon>Lachnospirales</taxon>
        <taxon>Lachnospiraceae</taxon>
        <taxon>Diplocloster</taxon>
    </lineage>
</organism>
<dbReference type="Proteomes" id="UP000712157">
    <property type="component" value="Unassembled WGS sequence"/>
</dbReference>